<protein>
    <submittedName>
        <fullName evidence="1">Uncharacterized protein</fullName>
    </submittedName>
</protein>
<reference evidence="1 2" key="1">
    <citation type="journal article" date="2014" name="Genome Biol. Evol.">
        <title>The genome of the myxosporean Thelohanellus kitauei shows adaptations to nutrient acquisition within its fish host.</title>
        <authorList>
            <person name="Yang Y."/>
            <person name="Xiong J."/>
            <person name="Zhou Z."/>
            <person name="Huo F."/>
            <person name="Miao W."/>
            <person name="Ran C."/>
            <person name="Liu Y."/>
            <person name="Zhang J."/>
            <person name="Feng J."/>
            <person name="Wang M."/>
            <person name="Wang M."/>
            <person name="Wang L."/>
            <person name="Yao B."/>
        </authorList>
    </citation>
    <scope>NUCLEOTIDE SEQUENCE [LARGE SCALE GENOMIC DNA]</scope>
    <source>
        <strain evidence="1">Wuqing</strain>
    </source>
</reference>
<dbReference type="AlphaFoldDB" id="A0A0C2JIB2"/>
<proteinExistence type="predicted"/>
<name>A0A0C2JIB2_THEKT</name>
<dbReference type="EMBL" id="JWZT01002614">
    <property type="protein sequence ID" value="KII69058.1"/>
    <property type="molecule type" value="Genomic_DNA"/>
</dbReference>
<evidence type="ECO:0000313" key="2">
    <source>
        <dbReference type="Proteomes" id="UP000031668"/>
    </source>
</evidence>
<dbReference type="Proteomes" id="UP000031668">
    <property type="component" value="Unassembled WGS sequence"/>
</dbReference>
<sequence>MIGEPGTCYVDIIDIRTFAILSGISSRKLFANEYLLSVEKYPIKFYCDEQGENKWGRCSRDYRKPCMYFERRNSAFSKSSEQDRDSLLDVEGSSKILQQDCAPWIDEATRLPQGHCGVSSAGVESATHRCSPSGHPTRTLSDVTLLRISHKSVTSRPDSDSDYSPLLD</sequence>
<accession>A0A0C2JIB2</accession>
<comment type="caution">
    <text evidence="1">The sequence shown here is derived from an EMBL/GenBank/DDBJ whole genome shotgun (WGS) entry which is preliminary data.</text>
</comment>
<gene>
    <name evidence="1" type="ORF">RF11_11165</name>
</gene>
<keyword evidence="2" id="KW-1185">Reference proteome</keyword>
<evidence type="ECO:0000313" key="1">
    <source>
        <dbReference type="EMBL" id="KII69058.1"/>
    </source>
</evidence>
<organism evidence="1 2">
    <name type="scientific">Thelohanellus kitauei</name>
    <name type="common">Myxosporean</name>
    <dbReference type="NCBI Taxonomy" id="669202"/>
    <lineage>
        <taxon>Eukaryota</taxon>
        <taxon>Metazoa</taxon>
        <taxon>Cnidaria</taxon>
        <taxon>Myxozoa</taxon>
        <taxon>Myxosporea</taxon>
        <taxon>Bivalvulida</taxon>
        <taxon>Platysporina</taxon>
        <taxon>Myxobolidae</taxon>
        <taxon>Thelohanellus</taxon>
    </lineage>
</organism>